<name>A0A410MHG4_9BACI</name>
<accession>A0A410MHG4</accession>
<dbReference type="AlphaFoldDB" id="A0A410MHG4"/>
<dbReference type="Proteomes" id="UP000287756">
    <property type="component" value="Chromosome"/>
</dbReference>
<dbReference type="EMBL" id="CP026118">
    <property type="protein sequence ID" value="QAS54189.1"/>
    <property type="molecule type" value="Genomic_DNA"/>
</dbReference>
<dbReference type="OrthoDB" id="2696719at2"/>
<gene>
    <name evidence="1" type="ORF">HLI_19225</name>
</gene>
<protein>
    <submittedName>
        <fullName evidence="1">Uncharacterized protein</fullName>
    </submittedName>
</protein>
<evidence type="ECO:0000313" key="1">
    <source>
        <dbReference type="EMBL" id="QAS54189.1"/>
    </source>
</evidence>
<reference evidence="1 2" key="1">
    <citation type="submission" date="2018-01" db="EMBL/GenBank/DDBJ databases">
        <title>The whole genome sequencing and assembly of Halobacillus litoralis ERB031 strain.</title>
        <authorList>
            <person name="Lee S.-J."/>
            <person name="Park M.-K."/>
            <person name="Kim J.-Y."/>
            <person name="Lee Y.-J."/>
            <person name="Yi H."/>
            <person name="Bahn Y.-S."/>
            <person name="Kim J.F."/>
            <person name="Lee D.-W."/>
        </authorList>
    </citation>
    <scope>NUCLEOTIDE SEQUENCE [LARGE SCALE GENOMIC DNA]</scope>
    <source>
        <strain evidence="1 2">ERB 031</strain>
    </source>
</reference>
<proteinExistence type="predicted"/>
<sequence>MRQLLRWGLIISTAGVSLYKYRYKALDIVTRIPALRKVFVRLSMNIPWVRQKFLSQMFRGR</sequence>
<evidence type="ECO:0000313" key="2">
    <source>
        <dbReference type="Proteomes" id="UP000287756"/>
    </source>
</evidence>
<organism evidence="1 2">
    <name type="scientific">Halobacillus litoralis</name>
    <dbReference type="NCBI Taxonomy" id="45668"/>
    <lineage>
        <taxon>Bacteria</taxon>
        <taxon>Bacillati</taxon>
        <taxon>Bacillota</taxon>
        <taxon>Bacilli</taxon>
        <taxon>Bacillales</taxon>
        <taxon>Bacillaceae</taxon>
        <taxon>Halobacillus</taxon>
    </lineage>
</organism>
<dbReference type="KEGG" id="hli:HLI_19225"/>